<accession>A0A834BCT9</accession>
<gene>
    <name evidence="1" type="ORF">HJG60_009979</name>
</gene>
<dbReference type="AlphaFoldDB" id="A0A834BCT9"/>
<name>A0A834BCT9_9CHIR</name>
<proteinExistence type="predicted"/>
<comment type="caution">
    <text evidence="1">The sequence shown here is derived from an EMBL/GenBank/DDBJ whole genome shotgun (WGS) entry which is preliminary data.</text>
</comment>
<dbReference type="Proteomes" id="UP000664940">
    <property type="component" value="Unassembled WGS sequence"/>
</dbReference>
<dbReference type="EMBL" id="JABVXQ010000002">
    <property type="protein sequence ID" value="KAF6125566.1"/>
    <property type="molecule type" value="Genomic_DNA"/>
</dbReference>
<evidence type="ECO:0000313" key="2">
    <source>
        <dbReference type="Proteomes" id="UP000664940"/>
    </source>
</evidence>
<evidence type="ECO:0000313" key="1">
    <source>
        <dbReference type="EMBL" id="KAF6125566.1"/>
    </source>
</evidence>
<protein>
    <submittedName>
        <fullName evidence="1">Uncharacterized protein</fullName>
    </submittedName>
</protein>
<organism evidence="1 2">
    <name type="scientific">Phyllostomus discolor</name>
    <name type="common">pale spear-nosed bat</name>
    <dbReference type="NCBI Taxonomy" id="89673"/>
    <lineage>
        <taxon>Eukaryota</taxon>
        <taxon>Metazoa</taxon>
        <taxon>Chordata</taxon>
        <taxon>Craniata</taxon>
        <taxon>Vertebrata</taxon>
        <taxon>Euteleostomi</taxon>
        <taxon>Mammalia</taxon>
        <taxon>Eutheria</taxon>
        <taxon>Laurasiatheria</taxon>
        <taxon>Chiroptera</taxon>
        <taxon>Yangochiroptera</taxon>
        <taxon>Phyllostomidae</taxon>
        <taxon>Phyllostominae</taxon>
        <taxon>Phyllostomus</taxon>
    </lineage>
</organism>
<reference evidence="1 2" key="1">
    <citation type="journal article" date="2020" name="Nature">
        <title>Six reference-quality genomes reveal evolution of bat adaptations.</title>
        <authorList>
            <person name="Jebb D."/>
            <person name="Huang Z."/>
            <person name="Pippel M."/>
            <person name="Hughes G.M."/>
            <person name="Lavrichenko K."/>
            <person name="Devanna P."/>
            <person name="Winkler S."/>
            <person name="Jermiin L.S."/>
            <person name="Skirmuntt E.C."/>
            <person name="Katzourakis A."/>
            <person name="Burkitt-Gray L."/>
            <person name="Ray D.A."/>
            <person name="Sullivan K.A.M."/>
            <person name="Roscito J.G."/>
            <person name="Kirilenko B.M."/>
            <person name="Davalos L.M."/>
            <person name="Corthals A.P."/>
            <person name="Power M.L."/>
            <person name="Jones G."/>
            <person name="Ransome R.D."/>
            <person name="Dechmann D.K.N."/>
            <person name="Locatelli A.G."/>
            <person name="Puechmaille S.J."/>
            <person name="Fedrigo O."/>
            <person name="Jarvis E.D."/>
            <person name="Hiller M."/>
            <person name="Vernes S.C."/>
            <person name="Myers E.W."/>
            <person name="Teeling E.C."/>
        </authorList>
    </citation>
    <scope>NUCLEOTIDE SEQUENCE [LARGE SCALE GENOMIC DNA]</scope>
    <source>
        <strain evidence="1">Bat1K_MPI-CBG_1</strain>
    </source>
</reference>
<sequence length="129" mass="14821">MQAVTDAGEDVAKRKPLLTVSGKVQPLWKPVRRFIRKLQLELLHDPGIPLLGGYLKKAQTLTQKHVCTSKFTVVLFTATEIRKQPTCPPVHGRRRICETHTHLRRNTVRPDRREVLPVATTRWILRSLC</sequence>